<evidence type="ECO:0000259" key="3">
    <source>
        <dbReference type="Pfam" id="PF24883"/>
    </source>
</evidence>
<proteinExistence type="predicted"/>
<gene>
    <name evidence="4" type="ORF">CCM_08345</name>
</gene>
<dbReference type="RefSeq" id="XP_006673547.1">
    <property type="nucleotide sequence ID" value="XM_006673484.1"/>
</dbReference>
<feature type="region of interest" description="Disordered" evidence="2">
    <location>
        <begin position="16"/>
        <end position="45"/>
    </location>
</feature>
<dbReference type="AlphaFoldDB" id="G3JTF5"/>
<dbReference type="InterPro" id="IPR056884">
    <property type="entry name" value="NPHP3-like_N"/>
</dbReference>
<protein>
    <submittedName>
        <fullName evidence="4">NACHT and ankyrin domain protein</fullName>
    </submittedName>
</protein>
<evidence type="ECO:0000313" key="4">
    <source>
        <dbReference type="EMBL" id="EGX88302.1"/>
    </source>
</evidence>
<name>G3JTF5_CORMM</name>
<dbReference type="GeneID" id="18170353"/>
<feature type="compositionally biased region" description="Polar residues" evidence="2">
    <location>
        <begin position="16"/>
        <end position="25"/>
    </location>
</feature>
<evidence type="ECO:0000256" key="2">
    <source>
        <dbReference type="SAM" id="MobiDB-lite"/>
    </source>
</evidence>
<dbReference type="OrthoDB" id="5086500at2759"/>
<dbReference type="HOGENOM" id="CLU_485719_0_0_1"/>
<feature type="domain" description="Nephrocystin 3-like N-terminal" evidence="3">
    <location>
        <begin position="157"/>
        <end position="331"/>
    </location>
</feature>
<dbReference type="Gene3D" id="3.40.50.300">
    <property type="entry name" value="P-loop containing nucleotide triphosphate hydrolases"/>
    <property type="match status" value="1"/>
</dbReference>
<dbReference type="EMBL" id="JH126405">
    <property type="protein sequence ID" value="EGX88302.1"/>
    <property type="molecule type" value="Genomic_DNA"/>
</dbReference>
<dbReference type="Pfam" id="PF24883">
    <property type="entry name" value="NPHP3_N"/>
    <property type="match status" value="1"/>
</dbReference>
<dbReference type="Proteomes" id="UP000001610">
    <property type="component" value="Unassembled WGS sequence"/>
</dbReference>
<dbReference type="KEGG" id="cmt:CCM_08345"/>
<dbReference type="OMA" id="HRANWIT"/>
<dbReference type="PANTHER" id="PTHR10039:SF14">
    <property type="entry name" value="NACHT DOMAIN-CONTAINING PROTEIN"/>
    <property type="match status" value="1"/>
</dbReference>
<keyword evidence="1" id="KW-0677">Repeat</keyword>
<organism evidence="4 5">
    <name type="scientific">Cordyceps militaris (strain CM01)</name>
    <name type="common">Caterpillar fungus</name>
    <dbReference type="NCBI Taxonomy" id="983644"/>
    <lineage>
        <taxon>Eukaryota</taxon>
        <taxon>Fungi</taxon>
        <taxon>Dikarya</taxon>
        <taxon>Ascomycota</taxon>
        <taxon>Pezizomycotina</taxon>
        <taxon>Sordariomycetes</taxon>
        <taxon>Hypocreomycetidae</taxon>
        <taxon>Hypocreales</taxon>
        <taxon>Cordycipitaceae</taxon>
        <taxon>Cordyceps</taxon>
    </lineage>
</organism>
<dbReference type="PANTHER" id="PTHR10039">
    <property type="entry name" value="AMELOGENIN"/>
    <property type="match status" value="1"/>
</dbReference>
<evidence type="ECO:0000256" key="1">
    <source>
        <dbReference type="ARBA" id="ARBA00022737"/>
    </source>
</evidence>
<sequence length="561" mass="63141">MPRSIWSRCKGLAGFATSSPASAENEQPLDKQVPPRQQDSEAGQRDTMLEEVEMGLDVLHDGEDASFEYVKIVLAIFRMITFPSIVAVLAWPHGLGSISSAACAFDKLPTEFSRNTIPTNMDPAPNQLKQCLRDMRVRLPEHILHNMEINRGKVFPQTCKWVLEREEFCAWSTSPESSLLCITGAPGVGKTMISTFLVKFLKERVEKSHGGLFAYFFCADKESDRKSATAILRSLIWQLLVQRKELFPAIQTVYERHAEAHVFEDLFCDFSGLWLIFRKMIQHCDLGEVFILMDGLDECEISERQNLLWSIASFFGSVPERASWRVKFITTYRDNMDDIEEELTGVGSRLRLYSAANNDDLDTYISAKVDELEKRNKYGRDLKVAVRNSLKENADGTFLWVSLIVAELTKLGVQNADVPGILTTMPQPLDEFYAGLLAQIESHRDQVAFIFKCMIAAPRPLTKDFMAKALALKNTGTSQNSSTYDDMISTCGPIVSLSSNNPPTLSFCHTSVKDFLLKENPPPVPWYCTTYRVAKACLDNVCGTLTAEERPSQEPDARQCF</sequence>
<dbReference type="SUPFAM" id="SSF52540">
    <property type="entry name" value="P-loop containing nucleoside triphosphate hydrolases"/>
    <property type="match status" value="1"/>
</dbReference>
<dbReference type="InterPro" id="IPR027417">
    <property type="entry name" value="P-loop_NTPase"/>
</dbReference>
<accession>G3JTF5</accession>
<dbReference type="InParanoid" id="G3JTF5"/>
<reference evidence="4 5" key="1">
    <citation type="journal article" date="2011" name="Genome Biol.">
        <title>Genome sequence of the insect pathogenic fungus Cordyceps militaris, a valued traditional Chinese medicine.</title>
        <authorList>
            <person name="Zheng P."/>
            <person name="Xia Y."/>
            <person name="Xiao G."/>
            <person name="Xiong C."/>
            <person name="Hu X."/>
            <person name="Zhang S."/>
            <person name="Zheng H."/>
            <person name="Huang Y."/>
            <person name="Zhou Y."/>
            <person name="Wang S."/>
            <person name="Zhao G.P."/>
            <person name="Liu X."/>
            <person name="St Leger R.J."/>
            <person name="Wang C."/>
        </authorList>
    </citation>
    <scope>NUCLEOTIDE SEQUENCE [LARGE SCALE GENOMIC DNA]</scope>
    <source>
        <strain evidence="4 5">CM01</strain>
    </source>
</reference>
<dbReference type="eggNOG" id="KOG4177">
    <property type="taxonomic scope" value="Eukaryota"/>
</dbReference>
<dbReference type="VEuPathDB" id="FungiDB:CCM_08345"/>
<keyword evidence="5" id="KW-1185">Reference proteome</keyword>
<evidence type="ECO:0000313" key="5">
    <source>
        <dbReference type="Proteomes" id="UP000001610"/>
    </source>
</evidence>